<organism evidence="2 3">
    <name type="scientific">Thalassotalea algicola</name>
    <dbReference type="NCBI Taxonomy" id="2716224"/>
    <lineage>
        <taxon>Bacteria</taxon>
        <taxon>Pseudomonadati</taxon>
        <taxon>Pseudomonadota</taxon>
        <taxon>Gammaproteobacteria</taxon>
        <taxon>Alteromonadales</taxon>
        <taxon>Colwelliaceae</taxon>
        <taxon>Thalassotalea</taxon>
    </lineage>
</organism>
<name>A0A7Y0LE71_9GAMM</name>
<dbReference type="Pfam" id="PF13302">
    <property type="entry name" value="Acetyltransf_3"/>
    <property type="match status" value="1"/>
</dbReference>
<protein>
    <submittedName>
        <fullName evidence="2">GNAT family N-acetyltransferase</fullName>
    </submittedName>
</protein>
<dbReference type="PANTHER" id="PTHR43415">
    <property type="entry name" value="SPERMIDINE N(1)-ACETYLTRANSFERASE"/>
    <property type="match status" value="1"/>
</dbReference>
<dbReference type="InterPro" id="IPR016181">
    <property type="entry name" value="Acyl_CoA_acyltransferase"/>
</dbReference>
<dbReference type="PROSITE" id="PS51186">
    <property type="entry name" value="GNAT"/>
    <property type="match status" value="1"/>
</dbReference>
<evidence type="ECO:0000313" key="2">
    <source>
        <dbReference type="EMBL" id="NMP32893.1"/>
    </source>
</evidence>
<proteinExistence type="predicted"/>
<evidence type="ECO:0000259" key="1">
    <source>
        <dbReference type="PROSITE" id="PS51186"/>
    </source>
</evidence>
<reference evidence="2 3" key="1">
    <citation type="submission" date="2020-04" db="EMBL/GenBank/DDBJ databases">
        <title>Thalassotalea sp. M1531, isolated from the surface of marine red alga.</title>
        <authorList>
            <person name="Pang L."/>
            <person name="Lu D.-C."/>
        </authorList>
    </citation>
    <scope>NUCLEOTIDE SEQUENCE [LARGE SCALE GENOMIC DNA]</scope>
    <source>
        <strain evidence="2 3">M1531</strain>
    </source>
</reference>
<feature type="domain" description="N-acetyltransferase" evidence="1">
    <location>
        <begin position="10"/>
        <end position="167"/>
    </location>
</feature>
<dbReference type="PANTHER" id="PTHR43415:SF3">
    <property type="entry name" value="GNAT-FAMILY ACETYLTRANSFERASE"/>
    <property type="match status" value="1"/>
</dbReference>
<dbReference type="Proteomes" id="UP000568664">
    <property type="component" value="Unassembled WGS sequence"/>
</dbReference>
<dbReference type="AlphaFoldDB" id="A0A7Y0LE71"/>
<sequence length="167" mass="18930">MAQSIDSERFILKELTPKDASLVYLSWLNNQDTAKYIEHCQQELTELADYIEINYQNPNCLFLGIFTQEQKLHIGNIKYESMNNHPTVATMGILIGDTNWHGKGVAGEVLQASFPLVRENLKANVINLGVEKSNIPAIKAYEKVGFKVKTNGYYQFDDDAIEMIITI</sequence>
<dbReference type="Gene3D" id="3.40.630.30">
    <property type="match status" value="1"/>
</dbReference>
<keyword evidence="3" id="KW-1185">Reference proteome</keyword>
<dbReference type="GO" id="GO:0016747">
    <property type="term" value="F:acyltransferase activity, transferring groups other than amino-acyl groups"/>
    <property type="evidence" value="ECO:0007669"/>
    <property type="project" value="InterPro"/>
</dbReference>
<accession>A0A7Y0LE71</accession>
<evidence type="ECO:0000313" key="3">
    <source>
        <dbReference type="Proteomes" id="UP000568664"/>
    </source>
</evidence>
<dbReference type="InterPro" id="IPR000182">
    <property type="entry name" value="GNAT_dom"/>
</dbReference>
<dbReference type="SUPFAM" id="SSF55729">
    <property type="entry name" value="Acyl-CoA N-acyltransferases (Nat)"/>
    <property type="match status" value="1"/>
</dbReference>
<comment type="caution">
    <text evidence="2">The sequence shown here is derived from an EMBL/GenBank/DDBJ whole genome shotgun (WGS) entry which is preliminary data.</text>
</comment>
<keyword evidence="2" id="KW-0808">Transferase</keyword>
<gene>
    <name evidence="2" type="ORF">HII17_15150</name>
</gene>
<dbReference type="EMBL" id="JABBXH010000005">
    <property type="protein sequence ID" value="NMP32893.1"/>
    <property type="molecule type" value="Genomic_DNA"/>
</dbReference>
<dbReference type="RefSeq" id="WP_169076217.1">
    <property type="nucleotide sequence ID" value="NZ_JABBXH010000005.1"/>
</dbReference>